<evidence type="ECO:0000313" key="2">
    <source>
        <dbReference type="Proteomes" id="UP000247634"/>
    </source>
</evidence>
<evidence type="ECO:0008006" key="3">
    <source>
        <dbReference type="Google" id="ProtNLM"/>
    </source>
</evidence>
<dbReference type="Proteomes" id="UP000247634">
    <property type="component" value="Chromosome"/>
</dbReference>
<dbReference type="OrthoDB" id="3394845at2"/>
<dbReference type="Pfam" id="PF14907">
    <property type="entry name" value="NTP_transf_5"/>
    <property type="match status" value="1"/>
</dbReference>
<dbReference type="InterPro" id="IPR039498">
    <property type="entry name" value="NTP_transf_5"/>
</dbReference>
<sequence>MAQMGDDPAAVRRAVSGGLRVATEEPAGAAEVRDLPEDRTQAILEATKQVGTLLKQRGHRFALAGSVAAYAHGAGTNLQHDADFCVRAEDAEAVTETLREGGLEVRRPPEDWLLKTECFAQSVDLIFRLAHRPVTAELLDRAVEIPVESVRMPVLSATDLLVSKVSAFSEHYCDFGAVLPFARALREKIDWAEVRSECGEEPMPAAFLFLLERLNVIEP</sequence>
<keyword evidence="2" id="KW-1185">Reference proteome</keyword>
<name>A0A2U9NVT2_STRAS</name>
<dbReference type="AlphaFoldDB" id="A0A2U9NVT2"/>
<dbReference type="RefSeq" id="WP_110626150.1">
    <property type="nucleotide sequence ID" value="NZ_CP029788.1"/>
</dbReference>
<dbReference type="EMBL" id="CP029788">
    <property type="protein sequence ID" value="AWT41214.1"/>
    <property type="molecule type" value="Genomic_DNA"/>
</dbReference>
<dbReference type="SUPFAM" id="SSF81301">
    <property type="entry name" value="Nucleotidyltransferase"/>
    <property type="match status" value="1"/>
</dbReference>
<organism evidence="1 2">
    <name type="scientific">Streptomyces actuosus</name>
    <dbReference type="NCBI Taxonomy" id="1885"/>
    <lineage>
        <taxon>Bacteria</taxon>
        <taxon>Bacillati</taxon>
        <taxon>Actinomycetota</taxon>
        <taxon>Actinomycetes</taxon>
        <taxon>Kitasatosporales</taxon>
        <taxon>Streptomycetaceae</taxon>
        <taxon>Streptomyces</taxon>
    </lineage>
</organism>
<accession>A0A2U9NVT2</accession>
<dbReference type="KEGG" id="sact:DMT42_02010"/>
<dbReference type="Gene3D" id="3.30.460.40">
    <property type="match status" value="1"/>
</dbReference>
<reference evidence="1 2" key="1">
    <citation type="submission" date="2018-06" db="EMBL/GenBank/DDBJ databases">
        <title>The complete genome sequence of a nosiheptide producer Streptomyces actuosus ATCC 25421: deducing the ability of producing a new class III lantibiotics.</title>
        <authorList>
            <person name="Liu W."/>
            <person name="Sun F."/>
            <person name="Hu Y."/>
        </authorList>
    </citation>
    <scope>NUCLEOTIDE SEQUENCE [LARGE SCALE GENOMIC DNA]</scope>
    <source>
        <strain evidence="1 2">ATCC 25421</strain>
    </source>
</reference>
<proteinExistence type="predicted"/>
<protein>
    <recommendedName>
        <fullName evidence="3">Nucleotidyltransferase</fullName>
    </recommendedName>
</protein>
<gene>
    <name evidence="1" type="ORF">DMT42_02010</name>
</gene>
<dbReference type="InterPro" id="IPR043519">
    <property type="entry name" value="NT_sf"/>
</dbReference>
<evidence type="ECO:0000313" key="1">
    <source>
        <dbReference type="EMBL" id="AWT41214.1"/>
    </source>
</evidence>